<dbReference type="Proteomes" id="UP000558488">
    <property type="component" value="Unassembled WGS sequence"/>
</dbReference>
<dbReference type="EMBL" id="JACAGB010000012">
    <property type="protein sequence ID" value="KAF6331831.1"/>
    <property type="molecule type" value="Genomic_DNA"/>
</dbReference>
<evidence type="ECO:0000313" key="1">
    <source>
        <dbReference type="EMBL" id="KAF6331831.1"/>
    </source>
</evidence>
<evidence type="ECO:0000313" key="2">
    <source>
        <dbReference type="Proteomes" id="UP000558488"/>
    </source>
</evidence>
<protein>
    <submittedName>
        <fullName evidence="1">Uncharacterized protein</fullName>
    </submittedName>
</protein>
<accession>A0A7J7W3H4</accession>
<keyword evidence="2" id="KW-1185">Reference proteome</keyword>
<comment type="caution">
    <text evidence="1">The sequence shown here is derived from an EMBL/GenBank/DDBJ whole genome shotgun (WGS) entry which is preliminary data.</text>
</comment>
<dbReference type="AlphaFoldDB" id="A0A7J7W3H4"/>
<name>A0A7J7W3H4_PIPKU</name>
<reference evidence="1 2" key="1">
    <citation type="journal article" date="2020" name="Nature">
        <title>Six reference-quality genomes reveal evolution of bat adaptations.</title>
        <authorList>
            <person name="Jebb D."/>
            <person name="Huang Z."/>
            <person name="Pippel M."/>
            <person name="Hughes G.M."/>
            <person name="Lavrichenko K."/>
            <person name="Devanna P."/>
            <person name="Winkler S."/>
            <person name="Jermiin L.S."/>
            <person name="Skirmuntt E.C."/>
            <person name="Katzourakis A."/>
            <person name="Burkitt-Gray L."/>
            <person name="Ray D.A."/>
            <person name="Sullivan K.A.M."/>
            <person name="Roscito J.G."/>
            <person name="Kirilenko B.M."/>
            <person name="Davalos L.M."/>
            <person name="Corthals A.P."/>
            <person name="Power M.L."/>
            <person name="Jones G."/>
            <person name="Ransome R.D."/>
            <person name="Dechmann D.K.N."/>
            <person name="Locatelli A.G."/>
            <person name="Puechmaille S.J."/>
            <person name="Fedrigo O."/>
            <person name="Jarvis E.D."/>
            <person name="Hiller M."/>
            <person name="Vernes S.C."/>
            <person name="Myers E.W."/>
            <person name="Teeling E.C."/>
        </authorList>
    </citation>
    <scope>NUCLEOTIDE SEQUENCE [LARGE SCALE GENOMIC DNA]</scope>
    <source>
        <strain evidence="1">MPipKuh1</strain>
        <tissue evidence="1">Flight muscle</tissue>
    </source>
</reference>
<proteinExistence type="predicted"/>
<sequence length="121" mass="14326">MWRIKVDFFYRINWIWACRHLLFESCHKRRKWYETGGSFQRGSFLSVPTETYGFSGDTQEVVRCSPDMTELREILSPEHCKTPFLFCSVQFLYISICGNFSPVKPYADKENIFSDTKNQSI</sequence>
<organism evidence="1 2">
    <name type="scientific">Pipistrellus kuhlii</name>
    <name type="common">Kuhl's pipistrelle</name>
    <dbReference type="NCBI Taxonomy" id="59472"/>
    <lineage>
        <taxon>Eukaryota</taxon>
        <taxon>Metazoa</taxon>
        <taxon>Chordata</taxon>
        <taxon>Craniata</taxon>
        <taxon>Vertebrata</taxon>
        <taxon>Euteleostomi</taxon>
        <taxon>Mammalia</taxon>
        <taxon>Eutheria</taxon>
        <taxon>Laurasiatheria</taxon>
        <taxon>Chiroptera</taxon>
        <taxon>Yangochiroptera</taxon>
        <taxon>Vespertilionidae</taxon>
        <taxon>Pipistrellus</taxon>
    </lineage>
</organism>
<gene>
    <name evidence="1" type="ORF">mPipKuh1_008140</name>
</gene>